<evidence type="ECO:0000313" key="3">
    <source>
        <dbReference type="EMBL" id="CAD8687623.1"/>
    </source>
</evidence>
<dbReference type="GO" id="GO:0005634">
    <property type="term" value="C:nucleus"/>
    <property type="evidence" value="ECO:0007669"/>
    <property type="project" value="TreeGrafter"/>
</dbReference>
<dbReference type="Gene3D" id="3.40.30.10">
    <property type="entry name" value="Glutaredoxin"/>
    <property type="match status" value="1"/>
</dbReference>
<proteinExistence type="predicted"/>
<dbReference type="PANTHER" id="PTHR46472">
    <property type="entry name" value="NUCLEOREDOXIN"/>
    <property type="match status" value="1"/>
</dbReference>
<reference evidence="3" key="1">
    <citation type="submission" date="2021-01" db="EMBL/GenBank/DDBJ databases">
        <authorList>
            <person name="Corre E."/>
            <person name="Pelletier E."/>
            <person name="Niang G."/>
            <person name="Scheremetjew M."/>
            <person name="Finn R."/>
            <person name="Kale V."/>
            <person name="Holt S."/>
            <person name="Cochrane G."/>
            <person name="Meng A."/>
            <person name="Brown T."/>
            <person name="Cohen L."/>
        </authorList>
    </citation>
    <scope>NUCLEOTIDE SEQUENCE</scope>
    <source>
        <strain evidence="3">SAG 11-49</strain>
    </source>
</reference>
<protein>
    <recommendedName>
        <fullName evidence="2">Thioredoxin-like fold domain-containing protein</fullName>
    </recommendedName>
</protein>
<accession>A0A7S0RU25</accession>
<sequence>MGCGASAPMVPLSQAVNGPLTNSRGETKEASEVLAGKVRVLYFANHGTGYQFAMSQLGPFLASQKAQGKQFEVIFVSSDTDPTLYGHHLAMGPWWGVPFEDTMRRAQLSQVFGVTMTPAVIVVDADDSFICSDGVLKVQQDPTGQGFPHGWRQQQQQQEEQQEGMGGILDF</sequence>
<dbReference type="PANTHER" id="PTHR46472:SF1">
    <property type="entry name" value="NUCLEOREDOXIN"/>
    <property type="match status" value="1"/>
</dbReference>
<feature type="region of interest" description="Disordered" evidence="1">
    <location>
        <begin position="142"/>
        <end position="171"/>
    </location>
</feature>
<dbReference type="Pfam" id="PF13905">
    <property type="entry name" value="Thioredoxin_8"/>
    <property type="match status" value="1"/>
</dbReference>
<dbReference type="InterPro" id="IPR012336">
    <property type="entry name" value="Thioredoxin-like_fold"/>
</dbReference>
<dbReference type="EMBL" id="HBFB01024046">
    <property type="protein sequence ID" value="CAD8687623.1"/>
    <property type="molecule type" value="Transcribed_RNA"/>
</dbReference>
<dbReference type="GO" id="GO:0004791">
    <property type="term" value="F:thioredoxin-disulfide reductase (NADPH) activity"/>
    <property type="evidence" value="ECO:0007669"/>
    <property type="project" value="TreeGrafter"/>
</dbReference>
<dbReference type="GO" id="GO:0030178">
    <property type="term" value="P:negative regulation of Wnt signaling pathway"/>
    <property type="evidence" value="ECO:0007669"/>
    <property type="project" value="TreeGrafter"/>
</dbReference>
<feature type="domain" description="Thioredoxin-like fold" evidence="2">
    <location>
        <begin position="36"/>
        <end position="126"/>
    </location>
</feature>
<dbReference type="GO" id="GO:0031397">
    <property type="term" value="P:negative regulation of protein ubiquitination"/>
    <property type="evidence" value="ECO:0007669"/>
    <property type="project" value="TreeGrafter"/>
</dbReference>
<dbReference type="InterPro" id="IPR036249">
    <property type="entry name" value="Thioredoxin-like_sf"/>
</dbReference>
<organism evidence="3">
    <name type="scientific">Chlamydomonas leiostraca</name>
    <dbReference type="NCBI Taxonomy" id="1034604"/>
    <lineage>
        <taxon>Eukaryota</taxon>
        <taxon>Viridiplantae</taxon>
        <taxon>Chlorophyta</taxon>
        <taxon>core chlorophytes</taxon>
        <taxon>Chlorophyceae</taxon>
        <taxon>CS clade</taxon>
        <taxon>Chlamydomonadales</taxon>
        <taxon>Chlamydomonadaceae</taxon>
        <taxon>Chlamydomonas</taxon>
    </lineage>
</organism>
<dbReference type="SUPFAM" id="SSF52833">
    <property type="entry name" value="Thioredoxin-like"/>
    <property type="match status" value="1"/>
</dbReference>
<gene>
    <name evidence="3" type="ORF">CLEI1391_LOCUS13554</name>
</gene>
<evidence type="ECO:0000259" key="2">
    <source>
        <dbReference type="Pfam" id="PF13905"/>
    </source>
</evidence>
<evidence type="ECO:0000256" key="1">
    <source>
        <dbReference type="SAM" id="MobiDB-lite"/>
    </source>
</evidence>
<name>A0A7S0RU25_9CHLO</name>
<dbReference type="AlphaFoldDB" id="A0A7S0RU25"/>